<dbReference type="GO" id="GO:0016020">
    <property type="term" value="C:membrane"/>
    <property type="evidence" value="ECO:0007669"/>
    <property type="project" value="TreeGrafter"/>
</dbReference>
<sequence>MNNQLRKLRNARLENAEASSASAPSPSVNNYNPIAMINKEINTEECRQLLKKVDKMREILQMEKVSLPQIVVVGDQSVGKSSILEAISGIELPRAQNICTRCPLELRMKSAPPDSEDYATIRCAG</sequence>
<comment type="caution">
    <text evidence="3">The sequence shown here is derived from an EMBL/GenBank/DDBJ whole genome shotgun (WGS) entry which is preliminary data.</text>
</comment>
<dbReference type="Pfam" id="PF00350">
    <property type="entry name" value="Dynamin_N"/>
    <property type="match status" value="1"/>
</dbReference>
<dbReference type="PANTHER" id="PTHR11566">
    <property type="entry name" value="DYNAMIN"/>
    <property type="match status" value="1"/>
</dbReference>
<dbReference type="InterPro" id="IPR027417">
    <property type="entry name" value="P-loop_NTPase"/>
</dbReference>
<feature type="non-terminal residue" evidence="3">
    <location>
        <position position="1"/>
    </location>
</feature>
<reference evidence="3" key="1">
    <citation type="submission" date="2021-02" db="EMBL/GenBank/DDBJ databases">
        <authorList>
            <person name="Nowell W R."/>
        </authorList>
    </citation>
    <scope>NUCLEOTIDE SEQUENCE</scope>
</reference>
<dbReference type="PROSITE" id="PS51718">
    <property type="entry name" value="G_DYNAMIN_2"/>
    <property type="match status" value="1"/>
</dbReference>
<evidence type="ECO:0000313" key="3">
    <source>
        <dbReference type="EMBL" id="CAF4829525.1"/>
    </source>
</evidence>
<name>A0A8S3BIN6_9BILA</name>
<dbReference type="GO" id="GO:0003924">
    <property type="term" value="F:GTPase activity"/>
    <property type="evidence" value="ECO:0007669"/>
    <property type="project" value="TreeGrafter"/>
</dbReference>
<accession>A0A8S3BIN6</accession>
<feature type="compositionally biased region" description="Low complexity" evidence="1">
    <location>
        <begin position="16"/>
        <end position="32"/>
    </location>
</feature>
<feature type="domain" description="Dynamin-type G" evidence="2">
    <location>
        <begin position="64"/>
        <end position="125"/>
    </location>
</feature>
<dbReference type="EMBL" id="CAJOBH010146653">
    <property type="protein sequence ID" value="CAF4829525.1"/>
    <property type="molecule type" value="Genomic_DNA"/>
</dbReference>
<dbReference type="Proteomes" id="UP000681967">
    <property type="component" value="Unassembled WGS sequence"/>
</dbReference>
<dbReference type="GO" id="GO:0008017">
    <property type="term" value="F:microtubule binding"/>
    <property type="evidence" value="ECO:0007669"/>
    <property type="project" value="TreeGrafter"/>
</dbReference>
<dbReference type="InterPro" id="IPR030381">
    <property type="entry name" value="G_DYNAMIN_dom"/>
</dbReference>
<evidence type="ECO:0000259" key="2">
    <source>
        <dbReference type="PROSITE" id="PS51718"/>
    </source>
</evidence>
<dbReference type="PRINTS" id="PR00195">
    <property type="entry name" value="DYNAMIN"/>
</dbReference>
<gene>
    <name evidence="3" type="ORF">BYL167_LOCUS49352</name>
</gene>
<dbReference type="GO" id="GO:0005874">
    <property type="term" value="C:microtubule"/>
    <property type="evidence" value="ECO:0007669"/>
    <property type="project" value="TreeGrafter"/>
</dbReference>
<dbReference type="AlphaFoldDB" id="A0A8S3BIN6"/>
<evidence type="ECO:0000256" key="1">
    <source>
        <dbReference type="SAM" id="MobiDB-lite"/>
    </source>
</evidence>
<feature type="region of interest" description="Disordered" evidence="1">
    <location>
        <begin position="1"/>
        <end position="32"/>
    </location>
</feature>
<evidence type="ECO:0000313" key="4">
    <source>
        <dbReference type="Proteomes" id="UP000681967"/>
    </source>
</evidence>
<dbReference type="InterPro" id="IPR022812">
    <property type="entry name" value="Dynamin"/>
</dbReference>
<dbReference type="SUPFAM" id="SSF52540">
    <property type="entry name" value="P-loop containing nucleoside triphosphate hydrolases"/>
    <property type="match status" value="1"/>
</dbReference>
<dbReference type="GO" id="GO:0005737">
    <property type="term" value="C:cytoplasm"/>
    <property type="evidence" value="ECO:0007669"/>
    <property type="project" value="TreeGrafter"/>
</dbReference>
<dbReference type="GO" id="GO:0005525">
    <property type="term" value="F:GTP binding"/>
    <property type="evidence" value="ECO:0007669"/>
    <property type="project" value="InterPro"/>
</dbReference>
<organism evidence="3 4">
    <name type="scientific">Rotaria magnacalcarata</name>
    <dbReference type="NCBI Taxonomy" id="392030"/>
    <lineage>
        <taxon>Eukaryota</taxon>
        <taxon>Metazoa</taxon>
        <taxon>Spiralia</taxon>
        <taxon>Gnathifera</taxon>
        <taxon>Rotifera</taxon>
        <taxon>Eurotatoria</taxon>
        <taxon>Bdelloidea</taxon>
        <taxon>Philodinida</taxon>
        <taxon>Philodinidae</taxon>
        <taxon>Rotaria</taxon>
    </lineage>
</organism>
<protein>
    <recommendedName>
        <fullName evidence="2">Dynamin-type G domain-containing protein</fullName>
    </recommendedName>
</protein>
<dbReference type="InterPro" id="IPR045063">
    <property type="entry name" value="Dynamin_N"/>
</dbReference>
<feature type="compositionally biased region" description="Basic residues" evidence="1">
    <location>
        <begin position="1"/>
        <end position="10"/>
    </location>
</feature>
<proteinExistence type="predicted"/>
<dbReference type="Gene3D" id="3.40.50.300">
    <property type="entry name" value="P-loop containing nucleotide triphosphate hydrolases"/>
    <property type="match status" value="1"/>
</dbReference>